<comment type="caution">
    <text evidence="2">The sequence shown here is derived from an EMBL/GenBank/DDBJ whole genome shotgun (WGS) entry which is preliminary data.</text>
</comment>
<evidence type="ECO:0000313" key="2">
    <source>
        <dbReference type="EMBL" id="CAF3457065.1"/>
    </source>
</evidence>
<protein>
    <recommendedName>
        <fullName evidence="1">WWE domain-containing protein</fullName>
    </recommendedName>
</protein>
<evidence type="ECO:0000313" key="3">
    <source>
        <dbReference type="Proteomes" id="UP000663872"/>
    </source>
</evidence>
<gene>
    <name evidence="2" type="ORF">GRG538_LOCUS14663</name>
</gene>
<dbReference type="Gene3D" id="3.30.720.50">
    <property type="match status" value="1"/>
</dbReference>
<name>A0A818EDG3_9BILA</name>
<feature type="domain" description="WWE" evidence="1">
    <location>
        <begin position="49"/>
        <end position="130"/>
    </location>
</feature>
<dbReference type="InterPro" id="IPR037197">
    <property type="entry name" value="WWE_dom_sf"/>
</dbReference>
<proteinExistence type="predicted"/>
<organism evidence="2 3">
    <name type="scientific">Rotaria socialis</name>
    <dbReference type="NCBI Taxonomy" id="392032"/>
    <lineage>
        <taxon>Eukaryota</taxon>
        <taxon>Metazoa</taxon>
        <taxon>Spiralia</taxon>
        <taxon>Gnathifera</taxon>
        <taxon>Rotifera</taxon>
        <taxon>Eurotatoria</taxon>
        <taxon>Bdelloidea</taxon>
        <taxon>Philodinida</taxon>
        <taxon>Philodinidae</taxon>
        <taxon>Rotaria</taxon>
    </lineage>
</organism>
<dbReference type="SUPFAM" id="SSF117839">
    <property type="entry name" value="WWE domain"/>
    <property type="match status" value="1"/>
</dbReference>
<dbReference type="PROSITE" id="PS50918">
    <property type="entry name" value="WWE"/>
    <property type="match status" value="1"/>
</dbReference>
<dbReference type="Proteomes" id="UP000663872">
    <property type="component" value="Unassembled WGS sequence"/>
</dbReference>
<dbReference type="EMBL" id="CAJNYT010002216">
    <property type="protein sequence ID" value="CAF3457065.1"/>
    <property type="molecule type" value="Genomic_DNA"/>
</dbReference>
<evidence type="ECO:0000259" key="1">
    <source>
        <dbReference type="PROSITE" id="PS50918"/>
    </source>
</evidence>
<sequence length="134" mass="15943">MFCYCQSVVSVIRQENDRRNRMYLLLLSAASCKRRKKKQQQQQSFYLSTTSLKTNMAGGIGQWYWNAAPNPFGKDQPAQWIAYSSNDNKTIEDSFIKNATKVELENHCIYFHERMQVHKQDFNRQRPIKREEKK</sequence>
<dbReference type="AlphaFoldDB" id="A0A818EDG3"/>
<reference evidence="2" key="1">
    <citation type="submission" date="2021-02" db="EMBL/GenBank/DDBJ databases">
        <authorList>
            <person name="Nowell W R."/>
        </authorList>
    </citation>
    <scope>NUCLEOTIDE SEQUENCE</scope>
</reference>
<accession>A0A818EDG3</accession>
<dbReference type="Pfam" id="PF02825">
    <property type="entry name" value="WWE"/>
    <property type="match status" value="1"/>
</dbReference>
<dbReference type="InterPro" id="IPR004170">
    <property type="entry name" value="WWE_dom"/>
</dbReference>